<name>A0A814SNN6_9BILA</name>
<comment type="caution">
    <text evidence="1">The sequence shown here is derived from an EMBL/GenBank/DDBJ whole genome shotgun (WGS) entry which is preliminary data.</text>
</comment>
<proteinExistence type="predicted"/>
<keyword evidence="2" id="KW-1185">Reference proteome</keyword>
<evidence type="ECO:0000313" key="1">
    <source>
        <dbReference type="EMBL" id="CAF1150534.1"/>
    </source>
</evidence>
<dbReference type="AlphaFoldDB" id="A0A814SNN6"/>
<organism evidence="1 2">
    <name type="scientific">Brachionus calyciflorus</name>
    <dbReference type="NCBI Taxonomy" id="104777"/>
    <lineage>
        <taxon>Eukaryota</taxon>
        <taxon>Metazoa</taxon>
        <taxon>Spiralia</taxon>
        <taxon>Gnathifera</taxon>
        <taxon>Rotifera</taxon>
        <taxon>Eurotatoria</taxon>
        <taxon>Monogononta</taxon>
        <taxon>Pseudotrocha</taxon>
        <taxon>Ploima</taxon>
        <taxon>Brachionidae</taxon>
        <taxon>Brachionus</taxon>
    </lineage>
</organism>
<reference evidence="1" key="1">
    <citation type="submission" date="2021-02" db="EMBL/GenBank/DDBJ databases">
        <authorList>
            <person name="Nowell W R."/>
        </authorList>
    </citation>
    <scope>NUCLEOTIDE SEQUENCE</scope>
    <source>
        <strain evidence="1">Ploen Becks lab</strain>
    </source>
</reference>
<accession>A0A814SNN6</accession>
<sequence length="278" mass="32327">MHSVSANMQQQTANQTLFRNYSNNQPIHNQFTLQPTLYIQQQMTDPQTVDVPFDHQFTYQPIVTLPIHQQIIHPQTVDFPFDDQFTYQPIVNLHIQQLLSHSQTIFPHNENLPQTQNGLMQQHQQPLNPLHLCRCGSDKHTRTNHRTCPLNSNENRSSFHLMARPVTYDLRNIVGKGIERNPQSPNFGRHLLRNEKLICNNCHAIMFFEEKTSGTVENPSFSMCCSNKQFKLPTNNPLPPLLMNLIRQQNALGEHFVQNIRSFNSVFAFTSFNGHWFD</sequence>
<dbReference type="Proteomes" id="UP000663879">
    <property type="component" value="Unassembled WGS sequence"/>
</dbReference>
<protein>
    <submittedName>
        <fullName evidence="1">Uncharacterized protein</fullName>
    </submittedName>
</protein>
<gene>
    <name evidence="1" type="ORF">OXX778_LOCUS23271</name>
</gene>
<dbReference type="OrthoDB" id="1937254at2759"/>
<dbReference type="EMBL" id="CAJNOC010011853">
    <property type="protein sequence ID" value="CAF1150534.1"/>
    <property type="molecule type" value="Genomic_DNA"/>
</dbReference>
<evidence type="ECO:0000313" key="2">
    <source>
        <dbReference type="Proteomes" id="UP000663879"/>
    </source>
</evidence>